<dbReference type="GO" id="GO:0098797">
    <property type="term" value="C:plasma membrane protein complex"/>
    <property type="evidence" value="ECO:0007669"/>
    <property type="project" value="TreeGrafter"/>
</dbReference>
<dbReference type="OrthoDB" id="964531at2"/>
<keyword evidence="1" id="KW-0732">Signal</keyword>
<dbReference type="STRING" id="29529.SAMN04488122_1498"/>
<dbReference type="Gene3D" id="3.30.1150.10">
    <property type="match status" value="1"/>
</dbReference>
<evidence type="ECO:0000259" key="2">
    <source>
        <dbReference type="Pfam" id="PF03544"/>
    </source>
</evidence>
<dbReference type="GO" id="GO:0031992">
    <property type="term" value="F:energy transducer activity"/>
    <property type="evidence" value="ECO:0007669"/>
    <property type="project" value="TreeGrafter"/>
</dbReference>
<accession>A0A1I0QIX7</accession>
<feature type="chain" id="PRO_5011480853" evidence="1">
    <location>
        <begin position="21"/>
        <end position="128"/>
    </location>
</feature>
<name>A0A1I0QIX7_9BACT</name>
<protein>
    <submittedName>
        <fullName evidence="3">TonB protein C-terminal</fullName>
    </submittedName>
</protein>
<dbReference type="PANTHER" id="PTHR33446:SF2">
    <property type="entry name" value="PROTEIN TONB"/>
    <property type="match status" value="1"/>
</dbReference>
<dbReference type="SUPFAM" id="SSF74653">
    <property type="entry name" value="TolA/TonB C-terminal domain"/>
    <property type="match status" value="1"/>
</dbReference>
<feature type="domain" description="TonB C-terminal" evidence="2">
    <location>
        <begin position="57"/>
        <end position="121"/>
    </location>
</feature>
<proteinExistence type="predicted"/>
<dbReference type="RefSeq" id="WP_089892584.1">
    <property type="nucleotide sequence ID" value="NZ_FOJG01000001.1"/>
</dbReference>
<evidence type="ECO:0000313" key="3">
    <source>
        <dbReference type="EMBL" id="SEW26921.1"/>
    </source>
</evidence>
<dbReference type="PANTHER" id="PTHR33446">
    <property type="entry name" value="PROTEIN TONB-RELATED"/>
    <property type="match status" value="1"/>
</dbReference>
<keyword evidence="4" id="KW-1185">Reference proteome</keyword>
<dbReference type="AlphaFoldDB" id="A0A1I0QIX7"/>
<sequence>MPLKLILFTICLLAAISANAQRAKVYSFVTQPPSFPGGEVALAAYLTKNIKYKVSESEIVGTATVQFIIDTLGCVYNIKPRDTTKTDWLHQELIRVVSMMPAWNPGMHNGRKVAVQYYLPLYICLPME</sequence>
<evidence type="ECO:0000256" key="1">
    <source>
        <dbReference type="SAM" id="SignalP"/>
    </source>
</evidence>
<dbReference type="Proteomes" id="UP000199310">
    <property type="component" value="Unassembled WGS sequence"/>
</dbReference>
<evidence type="ECO:0000313" key="4">
    <source>
        <dbReference type="Proteomes" id="UP000199310"/>
    </source>
</evidence>
<dbReference type="GO" id="GO:0055085">
    <property type="term" value="P:transmembrane transport"/>
    <property type="evidence" value="ECO:0007669"/>
    <property type="project" value="InterPro"/>
</dbReference>
<dbReference type="EMBL" id="FOJG01000001">
    <property type="protein sequence ID" value="SEW26921.1"/>
    <property type="molecule type" value="Genomic_DNA"/>
</dbReference>
<dbReference type="InterPro" id="IPR051045">
    <property type="entry name" value="TonB-dependent_transducer"/>
</dbReference>
<gene>
    <name evidence="3" type="ORF">SAMN04488122_1498</name>
</gene>
<feature type="signal peptide" evidence="1">
    <location>
        <begin position="1"/>
        <end position="20"/>
    </location>
</feature>
<dbReference type="InterPro" id="IPR037682">
    <property type="entry name" value="TonB_C"/>
</dbReference>
<dbReference type="Pfam" id="PF03544">
    <property type="entry name" value="TonB_C"/>
    <property type="match status" value="1"/>
</dbReference>
<organism evidence="3 4">
    <name type="scientific">Chitinophaga arvensicola</name>
    <dbReference type="NCBI Taxonomy" id="29529"/>
    <lineage>
        <taxon>Bacteria</taxon>
        <taxon>Pseudomonadati</taxon>
        <taxon>Bacteroidota</taxon>
        <taxon>Chitinophagia</taxon>
        <taxon>Chitinophagales</taxon>
        <taxon>Chitinophagaceae</taxon>
        <taxon>Chitinophaga</taxon>
    </lineage>
</organism>
<reference evidence="4" key="1">
    <citation type="submission" date="2016-10" db="EMBL/GenBank/DDBJ databases">
        <authorList>
            <person name="Varghese N."/>
            <person name="Submissions S."/>
        </authorList>
    </citation>
    <scope>NUCLEOTIDE SEQUENCE [LARGE SCALE GENOMIC DNA]</scope>
    <source>
        <strain evidence="4">DSM 3695</strain>
    </source>
</reference>